<dbReference type="Gene3D" id="3.30.160.60">
    <property type="entry name" value="Classic Zinc Finger"/>
    <property type="match status" value="3"/>
</dbReference>
<dbReference type="SUPFAM" id="SSF57667">
    <property type="entry name" value="beta-beta-alpha zinc fingers"/>
    <property type="match status" value="2"/>
</dbReference>
<keyword evidence="4 7" id="KW-0863">Zinc-finger</keyword>
<dbReference type="PANTHER" id="PTHR16515:SF49">
    <property type="entry name" value="GASTRULA ZINC FINGER PROTEIN XLCGF49.1-LIKE-RELATED"/>
    <property type="match status" value="1"/>
</dbReference>
<accession>A0A8X6M6R0</accession>
<feature type="region of interest" description="Disordered" evidence="8">
    <location>
        <begin position="1"/>
        <end position="97"/>
    </location>
</feature>
<feature type="domain" description="C2H2-type" evidence="9">
    <location>
        <begin position="184"/>
        <end position="212"/>
    </location>
</feature>
<dbReference type="GO" id="GO:0045893">
    <property type="term" value="P:positive regulation of DNA-templated transcription"/>
    <property type="evidence" value="ECO:0007669"/>
    <property type="project" value="UniProtKB-ARBA"/>
</dbReference>
<evidence type="ECO:0000256" key="1">
    <source>
        <dbReference type="ARBA" id="ARBA00004123"/>
    </source>
</evidence>
<dbReference type="GO" id="GO:0043565">
    <property type="term" value="F:sequence-specific DNA binding"/>
    <property type="evidence" value="ECO:0007669"/>
    <property type="project" value="UniProtKB-ARBA"/>
</dbReference>
<comment type="subcellular location">
    <subcellularLocation>
        <location evidence="1">Nucleus</location>
    </subcellularLocation>
</comment>
<evidence type="ECO:0000256" key="3">
    <source>
        <dbReference type="ARBA" id="ARBA00022737"/>
    </source>
</evidence>
<sequence length="214" mass="24504">MSSSDEDIQKCEQPSAKFELHPFEPLDLSIRVTRDASSHSGGSSISSLPVSEGSPFDRQSVGPSALPCPVSHPDHSSNNCNQEMTQGHPQTKQPSNKQFPCSVCNKSYFKKYLKIQMRIHTREKPHTCKVCGKNFTELGNMKRHIHSTHNKDNTFSCKFCKKFYARKDSLKHHIQGFHMIEKTFSCNTCGKHFTQDCHLKIHMRKDHDKEEHFS</sequence>
<dbReference type="EMBL" id="BMAW01042045">
    <property type="protein sequence ID" value="GFS32256.1"/>
    <property type="molecule type" value="Genomic_DNA"/>
</dbReference>
<keyword evidence="3" id="KW-0677">Repeat</keyword>
<dbReference type="GO" id="GO:0005634">
    <property type="term" value="C:nucleus"/>
    <property type="evidence" value="ECO:0007669"/>
    <property type="project" value="UniProtKB-SubCell"/>
</dbReference>
<dbReference type="InterPro" id="IPR013087">
    <property type="entry name" value="Znf_C2H2_type"/>
</dbReference>
<dbReference type="AlphaFoldDB" id="A0A8X6M6R0"/>
<keyword evidence="6" id="KW-0539">Nucleus</keyword>
<evidence type="ECO:0000313" key="11">
    <source>
        <dbReference type="Proteomes" id="UP000887013"/>
    </source>
</evidence>
<evidence type="ECO:0000256" key="5">
    <source>
        <dbReference type="ARBA" id="ARBA00022833"/>
    </source>
</evidence>
<feature type="compositionally biased region" description="Low complexity" evidence="8">
    <location>
        <begin position="38"/>
        <end position="54"/>
    </location>
</feature>
<protein>
    <recommendedName>
        <fullName evidence="9">C2H2-type domain-containing protein</fullName>
    </recommendedName>
</protein>
<gene>
    <name evidence="10" type="ORF">NPIL_602871</name>
</gene>
<evidence type="ECO:0000256" key="8">
    <source>
        <dbReference type="SAM" id="MobiDB-lite"/>
    </source>
</evidence>
<comment type="caution">
    <text evidence="10">The sequence shown here is derived from an EMBL/GenBank/DDBJ whole genome shotgun (WGS) entry which is preliminary data.</text>
</comment>
<evidence type="ECO:0000256" key="6">
    <source>
        <dbReference type="ARBA" id="ARBA00023242"/>
    </source>
</evidence>
<evidence type="ECO:0000256" key="7">
    <source>
        <dbReference type="PROSITE-ProRule" id="PRU00042"/>
    </source>
</evidence>
<keyword evidence="2" id="KW-0479">Metal-binding</keyword>
<dbReference type="PROSITE" id="PS00028">
    <property type="entry name" value="ZINC_FINGER_C2H2_1"/>
    <property type="match status" value="3"/>
</dbReference>
<name>A0A8X6M6R0_NEPPI</name>
<feature type="domain" description="C2H2-type" evidence="9">
    <location>
        <begin position="126"/>
        <end position="154"/>
    </location>
</feature>
<dbReference type="FunFam" id="3.30.160.60:FF:000065">
    <property type="entry name" value="B-cell CLL/lymphoma 6, member B"/>
    <property type="match status" value="1"/>
</dbReference>
<dbReference type="SMART" id="SM00355">
    <property type="entry name" value="ZnF_C2H2"/>
    <property type="match status" value="4"/>
</dbReference>
<dbReference type="PROSITE" id="PS50157">
    <property type="entry name" value="ZINC_FINGER_C2H2_2"/>
    <property type="match status" value="3"/>
</dbReference>
<feature type="compositionally biased region" description="Polar residues" evidence="8">
    <location>
        <begin position="76"/>
        <end position="97"/>
    </location>
</feature>
<feature type="domain" description="C2H2-type" evidence="9">
    <location>
        <begin position="155"/>
        <end position="183"/>
    </location>
</feature>
<dbReference type="InterPro" id="IPR036236">
    <property type="entry name" value="Znf_C2H2_sf"/>
</dbReference>
<reference evidence="10" key="1">
    <citation type="submission" date="2020-08" db="EMBL/GenBank/DDBJ databases">
        <title>Multicomponent nature underlies the extraordinary mechanical properties of spider dragline silk.</title>
        <authorList>
            <person name="Kono N."/>
            <person name="Nakamura H."/>
            <person name="Mori M."/>
            <person name="Yoshida Y."/>
            <person name="Ohtoshi R."/>
            <person name="Malay A.D."/>
            <person name="Moran D.A.P."/>
            <person name="Tomita M."/>
            <person name="Numata K."/>
            <person name="Arakawa K."/>
        </authorList>
    </citation>
    <scope>NUCLEOTIDE SEQUENCE</scope>
</reference>
<proteinExistence type="predicted"/>
<keyword evidence="11" id="KW-1185">Reference proteome</keyword>
<evidence type="ECO:0000259" key="9">
    <source>
        <dbReference type="PROSITE" id="PS50157"/>
    </source>
</evidence>
<dbReference type="GO" id="GO:0008270">
    <property type="term" value="F:zinc ion binding"/>
    <property type="evidence" value="ECO:0007669"/>
    <property type="project" value="UniProtKB-KW"/>
</dbReference>
<evidence type="ECO:0000313" key="10">
    <source>
        <dbReference type="EMBL" id="GFS32256.1"/>
    </source>
</evidence>
<dbReference type="FunFam" id="3.30.160.60:FF:001732">
    <property type="entry name" value="Zgc:162936"/>
    <property type="match status" value="1"/>
</dbReference>
<dbReference type="GO" id="GO:0005694">
    <property type="term" value="C:chromosome"/>
    <property type="evidence" value="ECO:0007669"/>
    <property type="project" value="UniProtKB-ARBA"/>
</dbReference>
<organism evidence="10 11">
    <name type="scientific">Nephila pilipes</name>
    <name type="common">Giant wood spider</name>
    <name type="synonym">Nephila maculata</name>
    <dbReference type="NCBI Taxonomy" id="299642"/>
    <lineage>
        <taxon>Eukaryota</taxon>
        <taxon>Metazoa</taxon>
        <taxon>Ecdysozoa</taxon>
        <taxon>Arthropoda</taxon>
        <taxon>Chelicerata</taxon>
        <taxon>Arachnida</taxon>
        <taxon>Araneae</taxon>
        <taxon>Araneomorphae</taxon>
        <taxon>Entelegynae</taxon>
        <taxon>Araneoidea</taxon>
        <taxon>Nephilidae</taxon>
        <taxon>Nephila</taxon>
    </lineage>
</organism>
<dbReference type="Proteomes" id="UP000887013">
    <property type="component" value="Unassembled WGS sequence"/>
</dbReference>
<dbReference type="Pfam" id="PF00096">
    <property type="entry name" value="zf-C2H2"/>
    <property type="match status" value="3"/>
</dbReference>
<keyword evidence="5" id="KW-0862">Zinc</keyword>
<dbReference type="OrthoDB" id="6436585at2759"/>
<dbReference type="InterPro" id="IPR050331">
    <property type="entry name" value="Zinc_finger"/>
</dbReference>
<evidence type="ECO:0000256" key="2">
    <source>
        <dbReference type="ARBA" id="ARBA00022723"/>
    </source>
</evidence>
<evidence type="ECO:0000256" key="4">
    <source>
        <dbReference type="ARBA" id="ARBA00022771"/>
    </source>
</evidence>
<dbReference type="PANTHER" id="PTHR16515">
    <property type="entry name" value="PR DOMAIN ZINC FINGER PROTEIN"/>
    <property type="match status" value="1"/>
</dbReference>